<evidence type="ECO:0000313" key="2">
    <source>
        <dbReference type="Proteomes" id="UP000887013"/>
    </source>
</evidence>
<reference evidence="1" key="1">
    <citation type="submission" date="2020-08" db="EMBL/GenBank/DDBJ databases">
        <title>Multicomponent nature underlies the extraordinary mechanical properties of spider dragline silk.</title>
        <authorList>
            <person name="Kono N."/>
            <person name="Nakamura H."/>
            <person name="Mori M."/>
            <person name="Yoshida Y."/>
            <person name="Ohtoshi R."/>
            <person name="Malay A.D."/>
            <person name="Moran D.A.P."/>
            <person name="Tomita M."/>
            <person name="Numata K."/>
            <person name="Arakawa K."/>
        </authorList>
    </citation>
    <scope>NUCLEOTIDE SEQUENCE</scope>
</reference>
<protein>
    <submittedName>
        <fullName evidence="1">Uncharacterized protein</fullName>
    </submittedName>
</protein>
<dbReference type="EMBL" id="BMAW01103592">
    <property type="protein sequence ID" value="GFT09853.1"/>
    <property type="molecule type" value="Genomic_DNA"/>
</dbReference>
<organism evidence="1 2">
    <name type="scientific">Nephila pilipes</name>
    <name type="common">Giant wood spider</name>
    <name type="synonym">Nephila maculata</name>
    <dbReference type="NCBI Taxonomy" id="299642"/>
    <lineage>
        <taxon>Eukaryota</taxon>
        <taxon>Metazoa</taxon>
        <taxon>Ecdysozoa</taxon>
        <taxon>Arthropoda</taxon>
        <taxon>Chelicerata</taxon>
        <taxon>Arachnida</taxon>
        <taxon>Araneae</taxon>
        <taxon>Araneomorphae</taxon>
        <taxon>Entelegynae</taxon>
        <taxon>Araneoidea</taxon>
        <taxon>Nephilidae</taxon>
        <taxon>Nephila</taxon>
    </lineage>
</organism>
<comment type="caution">
    <text evidence="1">The sequence shown here is derived from an EMBL/GenBank/DDBJ whole genome shotgun (WGS) entry which is preliminary data.</text>
</comment>
<gene>
    <name evidence="1" type="ORF">NPIL_432591</name>
</gene>
<name>A0A8X6TF17_NEPPI</name>
<dbReference type="Proteomes" id="UP000887013">
    <property type="component" value="Unassembled WGS sequence"/>
</dbReference>
<dbReference type="AlphaFoldDB" id="A0A8X6TF17"/>
<sequence length="134" mass="15240">MCICASFTAGITPLPMAPSEIFRERGRKAPMWIFVCEVKVLLHERCVTKRDRMQKIEADFRKPDLLERPVSMAAQVLLGLKCFTGLSKTDTGPISKQVLKIIQRGGLSRTFFLPRLVRGFTAEKFPTLWQQDPT</sequence>
<accession>A0A8X6TF17</accession>
<dbReference type="OrthoDB" id="10279531at2759"/>
<proteinExistence type="predicted"/>
<keyword evidence="2" id="KW-1185">Reference proteome</keyword>
<evidence type="ECO:0000313" key="1">
    <source>
        <dbReference type="EMBL" id="GFT09853.1"/>
    </source>
</evidence>